<feature type="region of interest" description="Disordered" evidence="1">
    <location>
        <begin position="283"/>
        <end position="306"/>
    </location>
</feature>
<feature type="region of interest" description="Disordered" evidence="1">
    <location>
        <begin position="32"/>
        <end position="62"/>
    </location>
</feature>
<name>A0A4Z1ETX9_9HELO</name>
<keyword evidence="2" id="KW-0732">Signal</keyword>
<gene>
    <name evidence="3" type="ORF">BTUL_0038g00500</name>
</gene>
<feature type="signal peptide" evidence="2">
    <location>
        <begin position="1"/>
        <end position="20"/>
    </location>
</feature>
<feature type="compositionally biased region" description="Polar residues" evidence="1">
    <location>
        <begin position="49"/>
        <end position="62"/>
    </location>
</feature>
<protein>
    <submittedName>
        <fullName evidence="3">Uncharacterized protein</fullName>
    </submittedName>
</protein>
<evidence type="ECO:0000256" key="2">
    <source>
        <dbReference type="SAM" id="SignalP"/>
    </source>
</evidence>
<dbReference type="AlphaFoldDB" id="A0A4Z1ETX9"/>
<dbReference type="OrthoDB" id="4121208at2759"/>
<comment type="caution">
    <text evidence="3">The sequence shown here is derived from an EMBL/GenBank/DDBJ whole genome shotgun (WGS) entry which is preliminary data.</text>
</comment>
<keyword evidence="4" id="KW-1185">Reference proteome</keyword>
<feature type="chain" id="PRO_5021372430" evidence="2">
    <location>
        <begin position="21"/>
        <end position="368"/>
    </location>
</feature>
<accession>A0A4Z1ETX9</accession>
<sequence length="368" mass="39780">MLTLLVLTSVLCILPVGVSGRNEKSTLIRLTSSEPTDDEGQENYKHVSAAQTYQEGSTGRTSSINYTLPWPATKSIQPNPTSQGMNVTTVIPVFETCNLPGARTTSCSPSFQTVITTKCSTVLTGYFTKHTVSECDEIVTFSTQYGYALATTTPPTSSVSALYKREKIPSLTNNYVHNVTTYYAAPWRSIAADDPSDIHVQICGLSSDGIQMCTTVTEIWVIHTEYLPIYYTKAISISTVVSSTAVLAFDPNIYITITPGTFKLSTKIVSTSLLTMNITSTSKIDKSNSESSGSASSTQDSTTTIYVTGPGSTTTINLGMALSSASIQESATRTTTITSTTRITKTTTFTPVSLTMWQIFMRFTNNHS</sequence>
<evidence type="ECO:0000313" key="3">
    <source>
        <dbReference type="EMBL" id="TGO15646.1"/>
    </source>
</evidence>
<evidence type="ECO:0000313" key="4">
    <source>
        <dbReference type="Proteomes" id="UP000297777"/>
    </source>
</evidence>
<feature type="compositionally biased region" description="Low complexity" evidence="1">
    <location>
        <begin position="289"/>
        <end position="304"/>
    </location>
</feature>
<evidence type="ECO:0000256" key="1">
    <source>
        <dbReference type="SAM" id="MobiDB-lite"/>
    </source>
</evidence>
<dbReference type="Proteomes" id="UP000297777">
    <property type="component" value="Unassembled WGS sequence"/>
</dbReference>
<reference evidence="3 4" key="1">
    <citation type="submission" date="2017-12" db="EMBL/GenBank/DDBJ databases">
        <title>Comparative genomics of Botrytis spp.</title>
        <authorList>
            <person name="Valero-Jimenez C.A."/>
            <person name="Tapia P."/>
            <person name="Veloso J."/>
            <person name="Silva-Moreno E."/>
            <person name="Staats M."/>
            <person name="Valdes J.H."/>
            <person name="Van Kan J.A.L."/>
        </authorList>
    </citation>
    <scope>NUCLEOTIDE SEQUENCE [LARGE SCALE GENOMIC DNA]</scope>
    <source>
        <strain evidence="3 4">Bt9001</strain>
    </source>
</reference>
<organism evidence="3 4">
    <name type="scientific">Botrytis tulipae</name>
    <dbReference type="NCBI Taxonomy" id="87230"/>
    <lineage>
        <taxon>Eukaryota</taxon>
        <taxon>Fungi</taxon>
        <taxon>Dikarya</taxon>
        <taxon>Ascomycota</taxon>
        <taxon>Pezizomycotina</taxon>
        <taxon>Leotiomycetes</taxon>
        <taxon>Helotiales</taxon>
        <taxon>Sclerotiniaceae</taxon>
        <taxon>Botrytis</taxon>
    </lineage>
</organism>
<proteinExistence type="predicted"/>
<dbReference type="EMBL" id="PQXH01000038">
    <property type="protein sequence ID" value="TGO15646.1"/>
    <property type="molecule type" value="Genomic_DNA"/>
</dbReference>